<sequence length="756" mass="86076">MTTTLRRIQQRIQSYPIPKTEESLLLRILVQALVIVGIIATDVAAEQMMSFWAIPLSIIGATWSWKRRRHRNITAKFLIAISMLVVLGAFLGDLLTNFPDSRIALAKLLIQLQVLHSFDLPRRKDLGYSMVIGLILLGVAGTVSQTVAFAPWLLLFLLLALPALILDYQSRLGLSTLKQPIRFTSIKYSPLSPRRLGIVFLFIVFIGLGLFAIMPRFSGYQIQSFPVSGPVELDNKSFDEQNRNIVNPGYVKAGKDSDPNGTDVGNNQTIGPGQIDDTFYYGFNSQINQNLRGTMKPKVVMRVRSQAPGFWKVLSFDHYTGQGWEVKRDKQLTNLSRSSWSYRFFIGTPITKANTKQVIQSYTLTSTLPNLIPALSYPQSLFFPTKEIAVDPEGSLRSPGVLVEGLTYTVISQVPYRNQTLLNTAPTNYPPFIRDHYLQIPPEIAVQIRIKAEELLAKSPKPLTSAYEKTLYLTQALKQNYQIISDLPFFKNQDDLVKEFLFKYQGGYPDHFSTVLTIMLRSLGIASRLTVGFSSGQFNPLTGFYVVHNTDAYALTEVYFTDYGWYAFDPIPGHDLIPPSFEEVVTFSVLKQFWNWVASWLPSPIVSFFSIIFNEILGKIFQFIGWLWRFISSSLLGEITGLILAIFLCFIGWLGFLQLQKINFQRRLNKLPPVEKIYQQMLFLLKEKGFTKHPAQTPLEYVKISREHQPDAVANIIQEISQAYVSWRYGEKSQNMKDLREQFKMLVKLLNSLKIK</sequence>
<keyword evidence="4" id="KW-1185">Reference proteome</keyword>
<protein>
    <submittedName>
        <fullName evidence="3">Transglutaminase</fullName>
    </submittedName>
</protein>
<evidence type="ECO:0000313" key="4">
    <source>
        <dbReference type="Proteomes" id="UP000239001"/>
    </source>
</evidence>
<proteinExistence type="predicted"/>
<dbReference type="OrthoDB" id="9804872at2"/>
<dbReference type="Gene3D" id="3.10.620.30">
    <property type="match status" value="1"/>
</dbReference>
<feature type="transmembrane region" description="Helical" evidence="1">
    <location>
        <begin position="149"/>
        <end position="168"/>
    </location>
</feature>
<dbReference type="InterPro" id="IPR025403">
    <property type="entry name" value="TgpA-like_C"/>
</dbReference>
<gene>
    <name evidence="3" type="ORF">C7H19_04045</name>
</gene>
<reference evidence="3 4" key="2">
    <citation type="submission" date="2018-03" db="EMBL/GenBank/DDBJ databases">
        <authorList>
            <person name="Keele B.F."/>
        </authorList>
    </citation>
    <scope>NUCLEOTIDE SEQUENCE [LARGE SCALE GENOMIC DNA]</scope>
    <source>
        <strain evidence="3 4">CCALA 016</strain>
    </source>
</reference>
<feature type="domain" description="Transglutaminase-like" evidence="2">
    <location>
        <begin position="501"/>
        <end position="572"/>
    </location>
</feature>
<dbReference type="SMART" id="SM00460">
    <property type="entry name" value="TGc"/>
    <property type="match status" value="1"/>
</dbReference>
<dbReference type="Proteomes" id="UP000239001">
    <property type="component" value="Unassembled WGS sequence"/>
</dbReference>
<evidence type="ECO:0000259" key="2">
    <source>
        <dbReference type="SMART" id="SM00460"/>
    </source>
</evidence>
<comment type="caution">
    <text evidence="3">The sequence shown here is derived from an EMBL/GenBank/DDBJ whole genome shotgun (WGS) entry which is preliminary data.</text>
</comment>
<dbReference type="InterPro" id="IPR021878">
    <property type="entry name" value="TgpA_N"/>
</dbReference>
<organism evidence="3 4">
    <name type="scientific">Aphanothece hegewaldii CCALA 016</name>
    <dbReference type="NCBI Taxonomy" id="2107694"/>
    <lineage>
        <taxon>Bacteria</taxon>
        <taxon>Bacillati</taxon>
        <taxon>Cyanobacteriota</taxon>
        <taxon>Cyanophyceae</taxon>
        <taxon>Oscillatoriophycideae</taxon>
        <taxon>Chroococcales</taxon>
        <taxon>Aphanothecaceae</taxon>
        <taxon>Aphanothece</taxon>
    </lineage>
</organism>
<dbReference type="PANTHER" id="PTHR42736">
    <property type="entry name" value="PROTEIN-GLUTAMINE GAMMA-GLUTAMYLTRANSFERASE"/>
    <property type="match status" value="1"/>
</dbReference>
<reference evidence="3 4" key="1">
    <citation type="submission" date="2018-03" db="EMBL/GenBank/DDBJ databases">
        <title>The ancient ancestry and fast evolution of plastids.</title>
        <authorList>
            <person name="Moore K.R."/>
            <person name="Magnabosco C."/>
            <person name="Momper L."/>
            <person name="Gold D.A."/>
            <person name="Bosak T."/>
            <person name="Fournier G.P."/>
        </authorList>
    </citation>
    <scope>NUCLEOTIDE SEQUENCE [LARGE SCALE GENOMIC DNA]</scope>
    <source>
        <strain evidence="3 4">CCALA 016</strain>
    </source>
</reference>
<feature type="transmembrane region" description="Helical" evidence="1">
    <location>
        <begin position="24"/>
        <end position="41"/>
    </location>
</feature>
<evidence type="ECO:0000313" key="3">
    <source>
        <dbReference type="EMBL" id="PSF38688.1"/>
    </source>
</evidence>
<evidence type="ECO:0000256" key="1">
    <source>
        <dbReference type="SAM" id="Phobius"/>
    </source>
</evidence>
<dbReference type="Pfam" id="PF11992">
    <property type="entry name" value="TgpA_N"/>
    <property type="match status" value="1"/>
</dbReference>
<feature type="transmembrane region" description="Helical" evidence="1">
    <location>
        <begin position="47"/>
        <end position="65"/>
    </location>
</feature>
<dbReference type="PANTHER" id="PTHR42736:SF1">
    <property type="entry name" value="PROTEIN-GLUTAMINE GAMMA-GLUTAMYLTRANSFERASE"/>
    <property type="match status" value="1"/>
</dbReference>
<dbReference type="AlphaFoldDB" id="A0A2T1M1W4"/>
<keyword evidence="1" id="KW-0812">Transmembrane</keyword>
<dbReference type="RefSeq" id="WP_106455610.1">
    <property type="nucleotide sequence ID" value="NZ_PXOH01000003.1"/>
</dbReference>
<dbReference type="Pfam" id="PF13559">
    <property type="entry name" value="DUF4129"/>
    <property type="match status" value="1"/>
</dbReference>
<feature type="transmembrane region" description="Helical" evidence="1">
    <location>
        <begin position="593"/>
        <end position="614"/>
    </location>
</feature>
<feature type="transmembrane region" description="Helical" evidence="1">
    <location>
        <begin position="125"/>
        <end position="143"/>
    </location>
</feature>
<dbReference type="Pfam" id="PF01841">
    <property type="entry name" value="Transglut_core"/>
    <property type="match status" value="1"/>
</dbReference>
<dbReference type="EMBL" id="PXOH01000003">
    <property type="protein sequence ID" value="PSF38688.1"/>
    <property type="molecule type" value="Genomic_DNA"/>
</dbReference>
<accession>A0A2T1M1W4</accession>
<keyword evidence="1" id="KW-1133">Transmembrane helix</keyword>
<name>A0A2T1M1W4_9CHRO</name>
<keyword evidence="1" id="KW-0472">Membrane</keyword>
<dbReference type="SUPFAM" id="SSF54001">
    <property type="entry name" value="Cysteine proteinases"/>
    <property type="match status" value="1"/>
</dbReference>
<dbReference type="InterPro" id="IPR002931">
    <property type="entry name" value="Transglutaminase-like"/>
</dbReference>
<feature type="transmembrane region" description="Helical" evidence="1">
    <location>
        <begin position="196"/>
        <end position="214"/>
    </location>
</feature>
<feature type="transmembrane region" description="Helical" evidence="1">
    <location>
        <begin position="635"/>
        <end position="656"/>
    </location>
</feature>
<dbReference type="InterPro" id="IPR038765">
    <property type="entry name" value="Papain-like_cys_pep_sf"/>
</dbReference>
<dbReference type="InterPro" id="IPR052901">
    <property type="entry name" value="Bact_TGase-like"/>
</dbReference>
<feature type="transmembrane region" description="Helical" evidence="1">
    <location>
        <begin position="77"/>
        <end position="95"/>
    </location>
</feature>